<dbReference type="InterPro" id="IPR040084">
    <property type="entry name" value="GTPase_Obg"/>
</dbReference>
<dbReference type="CDD" id="cd01335">
    <property type="entry name" value="Radical_SAM"/>
    <property type="match status" value="1"/>
</dbReference>
<protein>
    <submittedName>
        <fullName evidence="8">Fe-S oxidoreductase</fullName>
    </submittedName>
</protein>
<evidence type="ECO:0000259" key="7">
    <source>
        <dbReference type="PROSITE" id="PS51918"/>
    </source>
</evidence>
<reference evidence="8" key="1">
    <citation type="submission" date="2018-10" db="EMBL/GenBank/DDBJ databases">
        <authorList>
            <person name="Aoki K."/>
        </authorList>
    </citation>
    <scope>NUCLEOTIDE SEQUENCE</scope>
</reference>
<gene>
    <name evidence="8" type="ORF">MNB_ARC-1_1105</name>
</gene>
<dbReference type="SUPFAM" id="SSF102114">
    <property type="entry name" value="Radical SAM enzymes"/>
    <property type="match status" value="1"/>
</dbReference>
<dbReference type="EMBL" id="UOYO01000017">
    <property type="protein sequence ID" value="VAY86896.1"/>
    <property type="molecule type" value="Genomic_DNA"/>
</dbReference>
<organism evidence="8">
    <name type="scientific">hydrothermal vent metagenome</name>
    <dbReference type="NCBI Taxonomy" id="652676"/>
    <lineage>
        <taxon>unclassified sequences</taxon>
        <taxon>metagenomes</taxon>
        <taxon>ecological metagenomes</taxon>
    </lineage>
</organism>
<dbReference type="PROSITE" id="PS51918">
    <property type="entry name" value="RADICAL_SAM"/>
    <property type="match status" value="1"/>
</dbReference>
<sequence>MNFTFGPVPSRRFGMSLGINLSPTLKQCNFDCLYCELKPANTVDKQISTPKVSNIILEVRNTIEKYPSINVITLTADGEPTLYPYLDQLITQLNIIKGDIKTLILSNGGNIYDQNIQKTLTKLDIVKLSLDCISSKCFKKLDRTNKSVDCQKIADGMINFRKLYNKELIIEILFVKDLNDNDDEIKLLKYVLQKIKPNRIDIGTIDRPPAYDVRPITYNKLKQIANKLENLPVCITYKNRLKAIQSFTKTNIINLLKMRPLTKEDIENTFDDLSKKRLQTLLKDDIIYSTMISSVQFYKFNYG</sequence>
<evidence type="ECO:0000256" key="3">
    <source>
        <dbReference type="ARBA" id="ARBA00022691"/>
    </source>
</evidence>
<dbReference type="Pfam" id="PF04055">
    <property type="entry name" value="Radical_SAM"/>
    <property type="match status" value="1"/>
</dbReference>
<dbReference type="SFLD" id="SFLDG01083">
    <property type="entry name" value="Uncharacterised_Radical_SAM_Su"/>
    <property type="match status" value="1"/>
</dbReference>
<comment type="cofactor">
    <cofactor evidence="1">
        <name>[4Fe-4S] cluster</name>
        <dbReference type="ChEBI" id="CHEBI:49883"/>
    </cofactor>
</comment>
<dbReference type="GO" id="GO:0051539">
    <property type="term" value="F:4 iron, 4 sulfur cluster binding"/>
    <property type="evidence" value="ECO:0007669"/>
    <property type="project" value="UniProtKB-KW"/>
</dbReference>
<dbReference type="InterPro" id="IPR007197">
    <property type="entry name" value="rSAM"/>
</dbReference>
<keyword evidence="2" id="KW-0004">4Fe-4S</keyword>
<evidence type="ECO:0000256" key="5">
    <source>
        <dbReference type="ARBA" id="ARBA00023004"/>
    </source>
</evidence>
<accession>A0A3B1DS77</accession>
<dbReference type="PANTHER" id="PTHR43787">
    <property type="entry name" value="FEMO COFACTOR BIOSYNTHESIS PROTEIN NIFB-RELATED"/>
    <property type="match status" value="1"/>
</dbReference>
<evidence type="ECO:0000256" key="6">
    <source>
        <dbReference type="ARBA" id="ARBA00023014"/>
    </source>
</evidence>
<evidence type="ECO:0000256" key="1">
    <source>
        <dbReference type="ARBA" id="ARBA00001966"/>
    </source>
</evidence>
<evidence type="ECO:0000313" key="8">
    <source>
        <dbReference type="EMBL" id="VAY86896.1"/>
    </source>
</evidence>
<dbReference type="InterPro" id="IPR058240">
    <property type="entry name" value="rSAM_sf"/>
</dbReference>
<proteinExistence type="predicted"/>
<evidence type="ECO:0000256" key="2">
    <source>
        <dbReference type="ARBA" id="ARBA00022485"/>
    </source>
</evidence>
<evidence type="ECO:0000256" key="4">
    <source>
        <dbReference type="ARBA" id="ARBA00022723"/>
    </source>
</evidence>
<dbReference type="GO" id="GO:0003824">
    <property type="term" value="F:catalytic activity"/>
    <property type="evidence" value="ECO:0007669"/>
    <property type="project" value="InterPro"/>
</dbReference>
<dbReference type="Gene3D" id="3.20.20.70">
    <property type="entry name" value="Aldolase class I"/>
    <property type="match status" value="1"/>
</dbReference>
<dbReference type="InterPro" id="IPR013785">
    <property type="entry name" value="Aldolase_TIM"/>
</dbReference>
<keyword evidence="6" id="KW-0411">Iron-sulfur</keyword>
<keyword evidence="3" id="KW-0949">S-adenosyl-L-methionine</keyword>
<dbReference type="PANTHER" id="PTHR43787:SF11">
    <property type="entry name" value="UPF0026 PROTEIN SLR1464"/>
    <property type="match status" value="1"/>
</dbReference>
<dbReference type="AlphaFoldDB" id="A0A3B1DS77"/>
<keyword evidence="5" id="KW-0408">Iron</keyword>
<feature type="domain" description="Radical SAM core" evidence="7">
    <location>
        <begin position="11"/>
        <end position="254"/>
    </location>
</feature>
<name>A0A3B1DS77_9ZZZZ</name>
<dbReference type="SFLD" id="SFLDS00029">
    <property type="entry name" value="Radical_SAM"/>
    <property type="match status" value="1"/>
</dbReference>
<keyword evidence="4" id="KW-0479">Metal-binding</keyword>
<dbReference type="GO" id="GO:0046872">
    <property type="term" value="F:metal ion binding"/>
    <property type="evidence" value="ECO:0007669"/>
    <property type="project" value="UniProtKB-KW"/>
</dbReference>